<reference evidence="1" key="1">
    <citation type="submission" date="2022-11" db="EMBL/GenBank/DDBJ databases">
        <title>Genome Sequence of Boeremia exigua.</title>
        <authorList>
            <person name="Buettner E."/>
        </authorList>
    </citation>
    <scope>NUCLEOTIDE SEQUENCE</scope>
    <source>
        <strain evidence="1">CU02</strain>
    </source>
</reference>
<sequence length="479" mass="52727">MWNNSLSQCSLLAAAGLQDVVLLPGSEDYAARQASYWAANVPMQPNCIVQPRTTEEVSRVIQILAKADGPVALRSGGHTQWVGSNDVNNGTTIDLGNMTAVTYDEESTLASIQPGVRWTGVYQELLKHQVCVTGGREGNVGVGGFLTGGGISYYAGMHGLGCDNVANFEVVLASGEVVNANATSHPDLWTALKGGSGNFGIVTRFDMYTFPALDLWGGIRATNKTHADLFAQMTVDFTNDNYKNPHTAFLLIHNFNQAQSPDPLVSYVVMDTKGTNSSPAFDSISKVELILDDVKTRSMAELAATYNSPPLEHQVWFTLSFKNDVRVIKRAGELHDDLVNELKRSMDPTQFTTRSIFQPWPALFTEHSVRRGGNTLGLEQVRDNMLLWAIFGSAVTAEQHMIMREKFKAFSDALEEFGKSMDLNVDWQYLNYVDGTQDPLRSYGQSNVDFIRKVAAKYDPEGVFQKKVVSGWKISKVDA</sequence>
<keyword evidence="2" id="KW-1185">Reference proteome</keyword>
<dbReference type="Proteomes" id="UP001153331">
    <property type="component" value="Unassembled WGS sequence"/>
</dbReference>
<evidence type="ECO:0000313" key="1">
    <source>
        <dbReference type="EMBL" id="KAJ8105775.1"/>
    </source>
</evidence>
<evidence type="ECO:0000313" key="2">
    <source>
        <dbReference type="Proteomes" id="UP001153331"/>
    </source>
</evidence>
<protein>
    <submittedName>
        <fullName evidence="1">Uncharacterized protein</fullName>
    </submittedName>
</protein>
<proteinExistence type="predicted"/>
<dbReference type="EMBL" id="JAPHNI010001374">
    <property type="protein sequence ID" value="KAJ8105775.1"/>
    <property type="molecule type" value="Genomic_DNA"/>
</dbReference>
<accession>A0ACC2HRZ2</accession>
<gene>
    <name evidence="1" type="ORF">OPT61_g9977</name>
</gene>
<name>A0ACC2HRZ2_9PLEO</name>
<organism evidence="1 2">
    <name type="scientific">Boeremia exigua</name>
    <dbReference type="NCBI Taxonomy" id="749465"/>
    <lineage>
        <taxon>Eukaryota</taxon>
        <taxon>Fungi</taxon>
        <taxon>Dikarya</taxon>
        <taxon>Ascomycota</taxon>
        <taxon>Pezizomycotina</taxon>
        <taxon>Dothideomycetes</taxon>
        <taxon>Pleosporomycetidae</taxon>
        <taxon>Pleosporales</taxon>
        <taxon>Pleosporineae</taxon>
        <taxon>Didymellaceae</taxon>
        <taxon>Boeremia</taxon>
    </lineage>
</organism>
<comment type="caution">
    <text evidence="1">The sequence shown here is derived from an EMBL/GenBank/DDBJ whole genome shotgun (WGS) entry which is preliminary data.</text>
</comment>